<evidence type="ECO:0000256" key="2">
    <source>
        <dbReference type="RuleBase" id="RU362114"/>
    </source>
</evidence>
<dbReference type="PROSITE" id="PS50297">
    <property type="entry name" value="ANK_REP_REGION"/>
    <property type="match status" value="3"/>
</dbReference>
<dbReference type="Pfam" id="PF12796">
    <property type="entry name" value="Ank_2"/>
    <property type="match status" value="1"/>
</dbReference>
<feature type="repeat" description="ANK" evidence="1">
    <location>
        <begin position="45"/>
        <end position="77"/>
    </location>
</feature>
<keyword evidence="2" id="KW-0328">Glycosyltransferase</keyword>
<dbReference type="GeneID" id="5896199"/>
<dbReference type="Pfam" id="PF00644">
    <property type="entry name" value="PARP"/>
    <property type="match status" value="1"/>
</dbReference>
<dbReference type="Proteomes" id="UP000001357">
    <property type="component" value="Unassembled WGS sequence"/>
</dbReference>
<dbReference type="InterPro" id="IPR002110">
    <property type="entry name" value="Ankyrin_rpt"/>
</dbReference>
<keyword evidence="6" id="KW-1185">Reference proteome</keyword>
<dbReference type="PROSITE" id="PS50011">
    <property type="entry name" value="PROTEIN_KINASE_DOM"/>
    <property type="match status" value="1"/>
</dbReference>
<dbReference type="PRINTS" id="PR01415">
    <property type="entry name" value="ANKYRIN"/>
</dbReference>
<dbReference type="eggNOG" id="KOG4412">
    <property type="taxonomic scope" value="Eukaryota"/>
</dbReference>
<dbReference type="GO" id="GO:0003950">
    <property type="term" value="F:NAD+ poly-ADP-ribosyltransferase activity"/>
    <property type="evidence" value="ECO:0007669"/>
    <property type="project" value="UniProtKB-UniRule"/>
</dbReference>
<dbReference type="PROSITE" id="PS00108">
    <property type="entry name" value="PROTEIN_KINASE_ST"/>
    <property type="match status" value="1"/>
</dbReference>
<evidence type="ECO:0000313" key="5">
    <source>
        <dbReference type="EMBL" id="EDQ84250.1"/>
    </source>
</evidence>
<dbReference type="SMART" id="SM00248">
    <property type="entry name" value="ANK"/>
    <property type="match status" value="3"/>
</dbReference>
<gene>
    <name evidence="5" type="ORF">MONBRDRAFT_30429</name>
</gene>
<dbReference type="EC" id="2.4.2.-" evidence="2"/>
<dbReference type="SUPFAM" id="SSF56399">
    <property type="entry name" value="ADP-ribosylation"/>
    <property type="match status" value="1"/>
</dbReference>
<dbReference type="InterPro" id="IPR008271">
    <property type="entry name" value="Ser/Thr_kinase_AS"/>
</dbReference>
<keyword evidence="2" id="KW-0520">NAD</keyword>
<dbReference type="RefSeq" id="XP_001750925.1">
    <property type="nucleotide sequence ID" value="XM_001750873.1"/>
</dbReference>
<dbReference type="STRING" id="81824.A9VDX8"/>
<dbReference type="EMBL" id="CH991592">
    <property type="protein sequence ID" value="EDQ84250.1"/>
    <property type="molecule type" value="Genomic_DNA"/>
</dbReference>
<dbReference type="Gene3D" id="1.25.40.20">
    <property type="entry name" value="Ankyrin repeat-containing domain"/>
    <property type="match status" value="2"/>
</dbReference>
<protein>
    <recommendedName>
        <fullName evidence="2">Poly [ADP-ribose] polymerase</fullName>
        <shortName evidence="2">PARP</shortName>
        <ecNumber evidence="2">2.4.2.-</ecNumber>
    </recommendedName>
</protein>
<dbReference type="SUPFAM" id="SSF48403">
    <property type="entry name" value="Ankyrin repeat"/>
    <property type="match status" value="1"/>
</dbReference>
<evidence type="ECO:0000256" key="1">
    <source>
        <dbReference type="PROSITE-ProRule" id="PRU00023"/>
    </source>
</evidence>
<dbReference type="AlphaFoldDB" id="A9VDX8"/>
<sequence length="1075" mass="119156">MSDDGEQLLRACLSSDPQRALQLLSSWDPRRIRDAAATLNRDILDGWTALHCACLRSHVKVVEVLLKHGVDAEAQTNYGRAPLHYACEKGHVKVVEMLLKHGVDAKARDDVSASLFPYLLGMYGRTAVHYACDQVYVKVLEMLVEHGADAKAMDDVSTSHLLFRLMMVHLQHMITLYLMLRHHPIRGETAFDAGRRRGHANRLEPVFTAHEARLAQLFAWLPPLPSPAPSLETTAAVVVSVEGWLRPLLPEQSTTHPLPHLDAFISGAIKRNSNLAAMVTKIQNTIDEAPPEFPALNWPAFKATITRALGVLDQAVPVPEALQGCLSQLDPNIDNLESVLEKMQSLTEQIELQPVYLELQNILAKCPAPATAPTTAFETPPTDFAAALGKLVMLHNVEPERQERLTSTDTNIKRRVLALIDALDAVARAGTTDTDTMHRVDTLRQRAQCSDVSAPLSAKSLPEAWEQLCQAHERLSSPKQNGLEQLADWRAEHDYEHQDWYLAFVLHGSQALLQQLQDMIDWQAKTLALGVHLRKVLGPDLPASLILEAMTEVDQVLTLSCLGQLELHYNQNHKVYKARAALPNRPEQEQDLAVKEYAFAQQHKQNQCRTFLRELRAMRQLEHPNIVPVLGALVGVHDGHPSAYLVQPWCTQGDLQQWLGKARHLAASTVVASLMTQLRMALAFMHSKGLVHRDVKLSNVMLDGDEDQPVVRLGDFDIAKAAAEATMLPCTATASSGTTGYVAPEVLFGQGRVGARSAQDAFSFGCVLYNTYMFPQTVPPARLPTDQLADQCTWDAGAGGAECSFPHLAAEMCNSTSELYKETRALLATDPKQRPSLFSAGQRVQRPVTTQAVGPAIDVLRDAPELIPEVVELLQQLSADGRGPSNIAVRRVERVQNPVLWERYSAKRWEMLHRITSQEHYDQLHTATVDALSGCPALLRNTPCQERLLLHGIAPDTMLRDKIVRLGFDYRFAGRSSGHNYGLGVYLADHPGKSHQYATCGANGERMLIITRALLGRAYVHPSPPFRALAPPLLPDAPNNERFDSVIATPQVTFREVIMFDNAQIYPELVVYYTA</sequence>
<feature type="domain" description="PARP catalytic" evidence="4">
    <location>
        <begin position="850"/>
        <end position="1075"/>
    </location>
</feature>
<feature type="repeat" description="ANK" evidence="1">
    <location>
        <begin position="123"/>
        <end position="155"/>
    </location>
</feature>
<accession>A9VDX8</accession>
<dbReference type="InterPro" id="IPR000719">
    <property type="entry name" value="Prot_kinase_dom"/>
</dbReference>
<dbReference type="PROSITE" id="PS50088">
    <property type="entry name" value="ANK_REPEAT"/>
    <property type="match status" value="3"/>
</dbReference>
<reference evidence="5 6" key="1">
    <citation type="journal article" date="2008" name="Nature">
        <title>The genome of the choanoflagellate Monosiga brevicollis and the origin of metazoans.</title>
        <authorList>
            <consortium name="JGI Sequencing"/>
            <person name="King N."/>
            <person name="Westbrook M.J."/>
            <person name="Young S.L."/>
            <person name="Kuo A."/>
            <person name="Abedin M."/>
            <person name="Chapman J."/>
            <person name="Fairclough S."/>
            <person name="Hellsten U."/>
            <person name="Isogai Y."/>
            <person name="Letunic I."/>
            <person name="Marr M."/>
            <person name="Pincus D."/>
            <person name="Putnam N."/>
            <person name="Rokas A."/>
            <person name="Wright K.J."/>
            <person name="Zuzow R."/>
            <person name="Dirks W."/>
            <person name="Good M."/>
            <person name="Goodstein D."/>
            <person name="Lemons D."/>
            <person name="Li W."/>
            <person name="Lyons J.B."/>
            <person name="Morris A."/>
            <person name="Nichols S."/>
            <person name="Richter D.J."/>
            <person name="Salamov A."/>
            <person name="Bork P."/>
            <person name="Lim W.A."/>
            <person name="Manning G."/>
            <person name="Miller W.T."/>
            <person name="McGinnis W."/>
            <person name="Shapiro H."/>
            <person name="Tjian R."/>
            <person name="Grigoriev I.V."/>
            <person name="Rokhsar D."/>
        </authorList>
    </citation>
    <scope>NUCLEOTIDE SEQUENCE [LARGE SCALE GENOMIC DNA]</scope>
    <source>
        <strain evidence="6">MX1 / ATCC 50154</strain>
    </source>
</reference>
<dbReference type="Pfam" id="PF00023">
    <property type="entry name" value="Ank"/>
    <property type="match status" value="1"/>
</dbReference>
<evidence type="ECO:0000313" key="6">
    <source>
        <dbReference type="Proteomes" id="UP000001357"/>
    </source>
</evidence>
<dbReference type="PROSITE" id="PS51059">
    <property type="entry name" value="PARP_CATALYTIC"/>
    <property type="match status" value="1"/>
</dbReference>
<dbReference type="KEGG" id="mbr:MONBRDRAFT_30429"/>
<dbReference type="eggNOG" id="KOG4177">
    <property type="taxonomic scope" value="Eukaryota"/>
</dbReference>
<feature type="repeat" description="ANK" evidence="1">
    <location>
        <begin position="78"/>
        <end position="110"/>
    </location>
</feature>
<keyword evidence="2" id="KW-0808">Transferase</keyword>
<dbReference type="SUPFAM" id="SSF56112">
    <property type="entry name" value="Protein kinase-like (PK-like)"/>
    <property type="match status" value="1"/>
</dbReference>
<dbReference type="Gene3D" id="3.90.228.10">
    <property type="match status" value="1"/>
</dbReference>
<dbReference type="InParanoid" id="A9VDX8"/>
<dbReference type="CDD" id="cd14014">
    <property type="entry name" value="STKc_PknB_like"/>
    <property type="match status" value="1"/>
</dbReference>
<dbReference type="InterPro" id="IPR012317">
    <property type="entry name" value="Poly(ADP-ribose)pol_cat_dom"/>
</dbReference>
<dbReference type="PANTHER" id="PTHR24144:SF5">
    <property type="entry name" value="BTB DOMAIN-CONTAINING PROTEIN"/>
    <property type="match status" value="1"/>
</dbReference>
<feature type="domain" description="Protein kinase" evidence="3">
    <location>
        <begin position="551"/>
        <end position="849"/>
    </location>
</feature>
<proteinExistence type="predicted"/>
<dbReference type="InterPro" id="IPR036770">
    <property type="entry name" value="Ankyrin_rpt-contain_sf"/>
</dbReference>
<dbReference type="SMART" id="SM00220">
    <property type="entry name" value="S_TKc"/>
    <property type="match status" value="1"/>
</dbReference>
<keyword evidence="1" id="KW-0040">ANK repeat</keyword>
<organism evidence="5 6">
    <name type="scientific">Monosiga brevicollis</name>
    <name type="common">Choanoflagellate</name>
    <dbReference type="NCBI Taxonomy" id="81824"/>
    <lineage>
        <taxon>Eukaryota</taxon>
        <taxon>Choanoflagellata</taxon>
        <taxon>Craspedida</taxon>
        <taxon>Salpingoecidae</taxon>
        <taxon>Monosiga</taxon>
    </lineage>
</organism>
<dbReference type="GO" id="GO:0005524">
    <property type="term" value="F:ATP binding"/>
    <property type="evidence" value="ECO:0007669"/>
    <property type="project" value="InterPro"/>
</dbReference>
<dbReference type="PANTHER" id="PTHR24144">
    <property type="entry name" value="ANKYRIN REPEAT DOMAIN-CONTAINING PROTEIN 49"/>
    <property type="match status" value="1"/>
</dbReference>
<dbReference type="Gene3D" id="1.10.510.10">
    <property type="entry name" value="Transferase(Phosphotransferase) domain 1"/>
    <property type="match status" value="1"/>
</dbReference>
<dbReference type="Pfam" id="PF00069">
    <property type="entry name" value="Pkinase"/>
    <property type="match status" value="1"/>
</dbReference>
<evidence type="ECO:0000259" key="4">
    <source>
        <dbReference type="PROSITE" id="PS51059"/>
    </source>
</evidence>
<dbReference type="eggNOG" id="KOG0192">
    <property type="taxonomic scope" value="Eukaryota"/>
</dbReference>
<dbReference type="GO" id="GO:0004672">
    <property type="term" value="F:protein kinase activity"/>
    <property type="evidence" value="ECO:0007669"/>
    <property type="project" value="InterPro"/>
</dbReference>
<name>A9VDX8_MONBE</name>
<dbReference type="InterPro" id="IPR011009">
    <property type="entry name" value="Kinase-like_dom_sf"/>
</dbReference>
<evidence type="ECO:0000259" key="3">
    <source>
        <dbReference type="PROSITE" id="PS50011"/>
    </source>
</evidence>